<feature type="compositionally biased region" description="Polar residues" evidence="5">
    <location>
        <begin position="71"/>
        <end position="84"/>
    </location>
</feature>
<comment type="subcellular location">
    <subcellularLocation>
        <location evidence="1">Membrane</location>
        <topology evidence="1">Multi-pass membrane protein</topology>
    </subcellularLocation>
</comment>
<feature type="domain" description="TM2" evidence="7">
    <location>
        <begin position="188"/>
        <end position="233"/>
    </location>
</feature>
<keyword evidence="2 6" id="KW-0812">Transmembrane</keyword>
<feature type="compositionally biased region" description="Polar residues" evidence="5">
    <location>
        <begin position="1"/>
        <end position="22"/>
    </location>
</feature>
<protein>
    <submittedName>
        <fullName evidence="8">TM2 domain-containing protein</fullName>
    </submittedName>
</protein>
<keyword evidence="3 6" id="KW-1133">Transmembrane helix</keyword>
<feature type="transmembrane region" description="Helical" evidence="6">
    <location>
        <begin position="193"/>
        <end position="212"/>
    </location>
</feature>
<evidence type="ECO:0000256" key="4">
    <source>
        <dbReference type="ARBA" id="ARBA00023136"/>
    </source>
</evidence>
<sequence>MSDNNADFNGNGQINNPTSGDATQADFGQSYDASQSDAQMYAQETQLDTSLHGQHAAYAQSASPAPSYDSNAGSYAQPGYNQYAQPDYGQPAYGQQPSYDQPNYSQPAPSYDSSASSYSQYAQPSQQPVAPAPVYDPNGAYGQQSYGQPAYGQPSYGQPNYGQQGYSYNQSAYTQQPAYGQPVPMGYSQKSKLAAGLLGIFLGGLGVHNFYLGNTGKAVAQLLLTIIGWIIFIGPAIASIWGLVEGIMILASHPGSQWHRDGKGVELQD</sequence>
<dbReference type="RefSeq" id="WP_026647196.1">
    <property type="nucleotide sequence ID" value="NZ_JGZL01000001.1"/>
</dbReference>
<name>A0A087D5H5_BIFRU</name>
<evidence type="ECO:0000256" key="2">
    <source>
        <dbReference type="ARBA" id="ARBA00022692"/>
    </source>
</evidence>
<keyword evidence="4 6" id="KW-0472">Membrane</keyword>
<proteinExistence type="predicted"/>
<evidence type="ECO:0000256" key="1">
    <source>
        <dbReference type="ARBA" id="ARBA00004141"/>
    </source>
</evidence>
<evidence type="ECO:0000256" key="5">
    <source>
        <dbReference type="SAM" id="MobiDB-lite"/>
    </source>
</evidence>
<accession>A0A087D5H5</accession>
<gene>
    <name evidence="8" type="ORF">BRUM_0019</name>
</gene>
<evidence type="ECO:0000256" key="6">
    <source>
        <dbReference type="SAM" id="Phobius"/>
    </source>
</evidence>
<comment type="caution">
    <text evidence="8">The sequence shown here is derived from an EMBL/GenBank/DDBJ whole genome shotgun (WGS) entry which is preliminary data.</text>
</comment>
<dbReference type="STRING" id="78346.BRUM_0019"/>
<feature type="compositionally biased region" description="Low complexity" evidence="5">
    <location>
        <begin position="56"/>
        <end position="70"/>
    </location>
</feature>
<keyword evidence="9" id="KW-1185">Reference proteome</keyword>
<feature type="compositionally biased region" description="Low complexity" evidence="5">
    <location>
        <begin position="104"/>
        <end position="135"/>
    </location>
</feature>
<feature type="region of interest" description="Disordered" evidence="5">
    <location>
        <begin position="1"/>
        <end position="138"/>
    </location>
</feature>
<dbReference type="GO" id="GO:0016020">
    <property type="term" value="C:membrane"/>
    <property type="evidence" value="ECO:0007669"/>
    <property type="project" value="UniProtKB-SubCell"/>
</dbReference>
<reference evidence="8 9" key="1">
    <citation type="submission" date="2014-03" db="EMBL/GenBank/DDBJ databases">
        <title>Genomics of Bifidobacteria.</title>
        <authorList>
            <person name="Ventura M."/>
            <person name="Milani C."/>
            <person name="Lugli G.A."/>
        </authorList>
    </citation>
    <scope>NUCLEOTIDE SEQUENCE [LARGE SCALE GENOMIC DNA]</scope>
    <source>
        <strain evidence="8 9">LMG 21811</strain>
    </source>
</reference>
<dbReference type="EMBL" id="JGZL01000001">
    <property type="protein sequence ID" value="KFI90775.1"/>
    <property type="molecule type" value="Genomic_DNA"/>
</dbReference>
<evidence type="ECO:0000313" key="8">
    <source>
        <dbReference type="EMBL" id="KFI90775.1"/>
    </source>
</evidence>
<feature type="transmembrane region" description="Helical" evidence="6">
    <location>
        <begin position="218"/>
        <end position="244"/>
    </location>
</feature>
<evidence type="ECO:0000313" key="9">
    <source>
        <dbReference type="Proteomes" id="UP000029078"/>
    </source>
</evidence>
<feature type="compositionally biased region" description="Polar residues" evidence="5">
    <location>
        <begin position="31"/>
        <end position="52"/>
    </location>
</feature>
<feature type="compositionally biased region" description="Polar residues" evidence="5">
    <location>
        <begin position="93"/>
        <end position="103"/>
    </location>
</feature>
<dbReference type="AlphaFoldDB" id="A0A087D5H5"/>
<evidence type="ECO:0000256" key="3">
    <source>
        <dbReference type="ARBA" id="ARBA00022989"/>
    </source>
</evidence>
<evidence type="ECO:0000259" key="7">
    <source>
        <dbReference type="Pfam" id="PF05154"/>
    </source>
</evidence>
<dbReference type="Proteomes" id="UP000029078">
    <property type="component" value="Unassembled WGS sequence"/>
</dbReference>
<dbReference type="InterPro" id="IPR007829">
    <property type="entry name" value="TM2"/>
</dbReference>
<organism evidence="8 9">
    <name type="scientific">Bifidobacterium ruminantium</name>
    <dbReference type="NCBI Taxonomy" id="78346"/>
    <lineage>
        <taxon>Bacteria</taxon>
        <taxon>Bacillati</taxon>
        <taxon>Actinomycetota</taxon>
        <taxon>Actinomycetes</taxon>
        <taxon>Bifidobacteriales</taxon>
        <taxon>Bifidobacteriaceae</taxon>
        <taxon>Bifidobacterium</taxon>
    </lineage>
</organism>
<dbReference type="eggNOG" id="COG2314">
    <property type="taxonomic scope" value="Bacteria"/>
</dbReference>
<dbReference type="Pfam" id="PF05154">
    <property type="entry name" value="TM2"/>
    <property type="match status" value="1"/>
</dbReference>